<dbReference type="GO" id="GO:0042242">
    <property type="term" value="F:cobyrinic acid a,c-diamide synthase activity"/>
    <property type="evidence" value="ECO:0007669"/>
    <property type="project" value="InterPro"/>
</dbReference>
<evidence type="ECO:0000256" key="2">
    <source>
        <dbReference type="ARBA" id="ARBA00004953"/>
    </source>
</evidence>
<evidence type="ECO:0000256" key="9">
    <source>
        <dbReference type="ARBA" id="ARBA00022962"/>
    </source>
</evidence>
<dbReference type="GO" id="GO:0005524">
    <property type="term" value="F:ATP binding"/>
    <property type="evidence" value="ECO:0007669"/>
    <property type="project" value="UniProtKB-KW"/>
</dbReference>
<reference evidence="13 14" key="1">
    <citation type="submission" date="2017-11" db="EMBL/GenBank/DDBJ databases">
        <title>Draft genome sequence of Mitsuaria sp. HWN-4.</title>
        <authorList>
            <person name="Gundlapally S.R."/>
        </authorList>
    </citation>
    <scope>NUCLEOTIDE SEQUENCE [LARGE SCALE GENOMIC DNA]</scope>
    <source>
        <strain evidence="13 14">HWN-4</strain>
    </source>
</reference>
<evidence type="ECO:0000313" key="14">
    <source>
        <dbReference type="Proteomes" id="UP000231501"/>
    </source>
</evidence>
<name>A0A2G9CAU3_9BURK</name>
<evidence type="ECO:0000256" key="1">
    <source>
        <dbReference type="ARBA" id="ARBA00001946"/>
    </source>
</evidence>
<comment type="similarity">
    <text evidence="3">Belongs to the CobB/CobQ family. CobQ subfamily.</text>
</comment>
<dbReference type="InterPro" id="IPR004484">
    <property type="entry name" value="CbiA/CobB_synth"/>
</dbReference>
<evidence type="ECO:0000256" key="7">
    <source>
        <dbReference type="ARBA" id="ARBA00022840"/>
    </source>
</evidence>
<evidence type="ECO:0000259" key="12">
    <source>
        <dbReference type="Pfam" id="PF07685"/>
    </source>
</evidence>
<dbReference type="Pfam" id="PF01656">
    <property type="entry name" value="CbiA"/>
    <property type="match status" value="1"/>
</dbReference>
<dbReference type="Proteomes" id="UP000231501">
    <property type="component" value="Unassembled WGS sequence"/>
</dbReference>
<dbReference type="RefSeq" id="WP_099861269.1">
    <property type="nucleotide sequence ID" value="NZ_PEOG01000019.1"/>
</dbReference>
<dbReference type="Gene3D" id="3.40.50.300">
    <property type="entry name" value="P-loop containing nucleotide triphosphate hydrolases"/>
    <property type="match status" value="1"/>
</dbReference>
<dbReference type="PANTHER" id="PTHR43873:SF1">
    <property type="entry name" value="COBYRINATE A,C-DIAMIDE SYNTHASE"/>
    <property type="match status" value="1"/>
</dbReference>
<keyword evidence="5" id="KW-0436">Ligase</keyword>
<feature type="region of interest" description="Disordered" evidence="10">
    <location>
        <begin position="264"/>
        <end position="283"/>
    </location>
</feature>
<dbReference type="SUPFAM" id="SSF52540">
    <property type="entry name" value="P-loop containing nucleoside triphosphate hydrolases"/>
    <property type="match status" value="1"/>
</dbReference>
<evidence type="ECO:0000256" key="3">
    <source>
        <dbReference type="ARBA" id="ARBA00006205"/>
    </source>
</evidence>
<gene>
    <name evidence="13" type="ORF">CS062_08695</name>
</gene>
<dbReference type="OrthoDB" id="9764035at2"/>
<dbReference type="PANTHER" id="PTHR43873">
    <property type="entry name" value="COBYRINATE A,C-DIAMIDE SYNTHASE"/>
    <property type="match status" value="1"/>
</dbReference>
<dbReference type="Gene3D" id="3.40.50.880">
    <property type="match status" value="1"/>
</dbReference>
<protein>
    <submittedName>
        <fullName evidence="13">Cobyrinate a,c-diamide synthase</fullName>
    </submittedName>
</protein>
<dbReference type="InterPro" id="IPR029062">
    <property type="entry name" value="Class_I_gatase-like"/>
</dbReference>
<feature type="domain" description="CobQ/CobB/MinD/ParA nucleotide binding" evidence="11">
    <location>
        <begin position="9"/>
        <end position="185"/>
    </location>
</feature>
<dbReference type="InterPro" id="IPR002586">
    <property type="entry name" value="CobQ/CobB/MinD/ParA_Nub-bd_dom"/>
</dbReference>
<keyword evidence="6" id="KW-0547">Nucleotide-binding</keyword>
<accession>A0A2G9CAU3</accession>
<keyword evidence="9" id="KW-0315">Glutamine amidotransferase</keyword>
<keyword evidence="14" id="KW-1185">Reference proteome</keyword>
<keyword evidence="7" id="KW-0067">ATP-binding</keyword>
<dbReference type="InterPro" id="IPR011698">
    <property type="entry name" value="GATase_3"/>
</dbReference>
<dbReference type="EMBL" id="PEOG01000019">
    <property type="protein sequence ID" value="PIM53547.1"/>
    <property type="molecule type" value="Genomic_DNA"/>
</dbReference>
<evidence type="ECO:0000259" key="11">
    <source>
        <dbReference type="Pfam" id="PF01656"/>
    </source>
</evidence>
<keyword evidence="4" id="KW-0169">Cobalamin biosynthesis</keyword>
<dbReference type="AlphaFoldDB" id="A0A2G9CAU3"/>
<evidence type="ECO:0000313" key="13">
    <source>
        <dbReference type="EMBL" id="PIM53547.1"/>
    </source>
</evidence>
<dbReference type="InterPro" id="IPR027417">
    <property type="entry name" value="P-loop_NTPase"/>
</dbReference>
<keyword evidence="8" id="KW-0460">Magnesium</keyword>
<dbReference type="Pfam" id="PF07685">
    <property type="entry name" value="GATase_3"/>
    <property type="match status" value="1"/>
</dbReference>
<dbReference type="GO" id="GO:0009236">
    <property type="term" value="P:cobalamin biosynthetic process"/>
    <property type="evidence" value="ECO:0007669"/>
    <property type="project" value="UniProtKB-KW"/>
</dbReference>
<evidence type="ECO:0000256" key="10">
    <source>
        <dbReference type="SAM" id="MobiDB-lite"/>
    </source>
</evidence>
<dbReference type="NCBIfam" id="NF002204">
    <property type="entry name" value="PRK01077.1"/>
    <property type="match status" value="1"/>
</dbReference>
<sequence>MTDCPAFLISAPASGQGKTSVTAAIARSARRRGLRVRVFKTGPDYLDPMVLARASGHTVYQLDLFMGGEAHCRELLTRASREADLVLVEGVMGLFDGKPSSADLAATFDLPVIAVMDASAMAQTFGALATGLARFRDDIQVAGVVANRVGSDAHARMVGESLPADLPLIAALKRDAALSLPERHLGLVQALELPEIDAQLDAWADAWDAGTALAAPASASADAFERVPAPGSAAASLEVVLGGSGTGDRGPLFGTQGRNLLAGRQAKEGDGEKGPPVARPALGLPRDPAPLAGRRIAVANDACFSFIYPANLDLLRALGAEVHEFSPIAGDSLPACDALWLPGGYPELHAPALRAHPVFFRDLTAHLAAGKPMLAECGGMLVLLDALADGEGAVHAMAGLMPGRASMQKRLAALGLQSIDWPEGELRGHTFHYSTLETPWLPRATARNPNAGRAAERLYIEGSLRASYVHHYFPSNPAAIAAFFGGAAAAATTADAAATSAGAHPIATN</sequence>
<evidence type="ECO:0000256" key="5">
    <source>
        <dbReference type="ARBA" id="ARBA00022598"/>
    </source>
</evidence>
<comment type="caution">
    <text evidence="13">The sequence shown here is derived from an EMBL/GenBank/DDBJ whole genome shotgun (WGS) entry which is preliminary data.</text>
</comment>
<comment type="cofactor">
    <cofactor evidence="1">
        <name>Mg(2+)</name>
        <dbReference type="ChEBI" id="CHEBI:18420"/>
    </cofactor>
</comment>
<evidence type="ECO:0000256" key="6">
    <source>
        <dbReference type="ARBA" id="ARBA00022741"/>
    </source>
</evidence>
<organism evidence="13 14">
    <name type="scientific">Roseateles chitinivorans</name>
    <dbReference type="NCBI Taxonomy" id="2917965"/>
    <lineage>
        <taxon>Bacteria</taxon>
        <taxon>Pseudomonadati</taxon>
        <taxon>Pseudomonadota</taxon>
        <taxon>Betaproteobacteria</taxon>
        <taxon>Burkholderiales</taxon>
        <taxon>Sphaerotilaceae</taxon>
        <taxon>Roseateles</taxon>
    </lineage>
</organism>
<evidence type="ECO:0000256" key="4">
    <source>
        <dbReference type="ARBA" id="ARBA00022573"/>
    </source>
</evidence>
<evidence type="ECO:0000256" key="8">
    <source>
        <dbReference type="ARBA" id="ARBA00022842"/>
    </source>
</evidence>
<dbReference type="PROSITE" id="PS51274">
    <property type="entry name" value="GATASE_COBBQ"/>
    <property type="match status" value="1"/>
</dbReference>
<proteinExistence type="inferred from homology"/>
<dbReference type="SUPFAM" id="SSF52317">
    <property type="entry name" value="Class I glutamine amidotransferase-like"/>
    <property type="match status" value="1"/>
</dbReference>
<feature type="domain" description="CobB/CobQ-like glutamine amidotransferase" evidence="12">
    <location>
        <begin position="295"/>
        <end position="476"/>
    </location>
</feature>
<comment type="pathway">
    <text evidence="2">Cofactor biosynthesis; adenosylcobalamin biosynthesis.</text>
</comment>